<evidence type="ECO:0000313" key="5">
    <source>
        <dbReference type="Proteomes" id="UP000274100"/>
    </source>
</evidence>
<dbReference type="PANTHER" id="PTHR13799:SF14">
    <property type="entry name" value="GTP CYCLOHYDROLASE 1 TYPE 2 HOMOLOG"/>
    <property type="match status" value="1"/>
</dbReference>
<dbReference type="Pfam" id="PF01784">
    <property type="entry name" value="DUF34_NIF3"/>
    <property type="match status" value="1"/>
</dbReference>
<dbReference type="SUPFAM" id="SSF102705">
    <property type="entry name" value="NIF3 (NGG1p interacting factor 3)-like"/>
    <property type="match status" value="1"/>
</dbReference>
<dbReference type="Proteomes" id="UP000274100">
    <property type="component" value="Chromosome"/>
</dbReference>
<feature type="binding site" evidence="3">
    <location>
        <position position="226"/>
    </location>
    <ligand>
        <name>a divalent metal cation</name>
        <dbReference type="ChEBI" id="CHEBI:60240"/>
        <label>1</label>
    </ligand>
</feature>
<evidence type="ECO:0000256" key="3">
    <source>
        <dbReference type="PIRSR" id="PIRSR602678-1"/>
    </source>
</evidence>
<dbReference type="RefSeq" id="WP_126331217.1">
    <property type="nucleotide sequence ID" value="NZ_LR134343.1"/>
</dbReference>
<feature type="binding site" evidence="3">
    <location>
        <position position="107"/>
    </location>
    <ligand>
        <name>a divalent metal cation</name>
        <dbReference type="ChEBI" id="CHEBI:60240"/>
        <label>1</label>
    </ligand>
</feature>
<dbReference type="AlphaFoldDB" id="A0A448GXP1"/>
<reference evidence="4 5" key="1">
    <citation type="submission" date="2018-12" db="EMBL/GenBank/DDBJ databases">
        <authorList>
            <consortium name="Pathogen Informatics"/>
        </authorList>
    </citation>
    <scope>NUCLEOTIDE SEQUENCE [LARGE SCALE GENOMIC DNA]</scope>
    <source>
        <strain evidence="4 5">NCTC10297</strain>
    </source>
</reference>
<dbReference type="OrthoDB" id="9800881at2"/>
<evidence type="ECO:0000256" key="2">
    <source>
        <dbReference type="ARBA" id="ARBA00022723"/>
    </source>
</evidence>
<dbReference type="NCBIfam" id="TIGR00486">
    <property type="entry name" value="YbgI_SA1388"/>
    <property type="match status" value="1"/>
</dbReference>
<evidence type="ECO:0000256" key="1">
    <source>
        <dbReference type="ARBA" id="ARBA00006964"/>
    </source>
</evidence>
<comment type="similarity">
    <text evidence="1">Belongs to the GTP cyclohydrolase I type 2/NIF3 family.</text>
</comment>
<protein>
    <submittedName>
        <fullName evidence="4">Metal-binding protein</fullName>
    </submittedName>
</protein>
<dbReference type="EMBL" id="LR134343">
    <property type="protein sequence ID" value="VEG13576.1"/>
    <property type="molecule type" value="Genomic_DNA"/>
</dbReference>
<name>A0A448GXP1_9GAMM</name>
<dbReference type="GO" id="GO:0046872">
    <property type="term" value="F:metal ion binding"/>
    <property type="evidence" value="ECO:0007669"/>
    <property type="project" value="UniProtKB-KW"/>
</dbReference>
<dbReference type="InterPro" id="IPR002678">
    <property type="entry name" value="DUF34/NIF3"/>
</dbReference>
<dbReference type="InterPro" id="IPR036069">
    <property type="entry name" value="DUF34/NIF3_sf"/>
</dbReference>
<sequence>MPTAQAISPQSLCDFCDTLLFADEFRDYCPNGLQIDAGVPINKIITGVTACQALIDRAIQEKAQAIVVHHGYFWKGEDAAITGMKAKRIKALLEHGISLIAYHLPLDAHPEIGNNRALADMLDLTITGALYPHEKHPVGNITTSKPISSVQLAEKITQALARKPLHICAGSPDRTLQKIALCTGGAQDMIEQAAKMGCDAFISGEISERTTHMARELGVDYFAAGHHATERGGIMRLTTVLAEQFDIGVQFVDIDNPA</sequence>
<feature type="binding site" evidence="3">
    <location>
        <position position="230"/>
    </location>
    <ligand>
        <name>a divalent metal cation</name>
        <dbReference type="ChEBI" id="CHEBI:60240"/>
        <label>1</label>
    </ligand>
</feature>
<accession>A0A448GXP1</accession>
<dbReference type="GO" id="GO:0005737">
    <property type="term" value="C:cytoplasm"/>
    <property type="evidence" value="ECO:0007669"/>
    <property type="project" value="TreeGrafter"/>
</dbReference>
<feature type="binding site" evidence="3">
    <location>
        <position position="69"/>
    </location>
    <ligand>
        <name>a divalent metal cation</name>
        <dbReference type="ChEBI" id="CHEBI:60240"/>
        <label>1</label>
    </ligand>
</feature>
<evidence type="ECO:0000313" key="4">
    <source>
        <dbReference type="EMBL" id="VEG13576.1"/>
    </source>
</evidence>
<gene>
    <name evidence="4" type="ORF">NCTC10297_01542</name>
</gene>
<feature type="binding site" evidence="3">
    <location>
        <position position="70"/>
    </location>
    <ligand>
        <name>a divalent metal cation</name>
        <dbReference type="ChEBI" id="CHEBI:60240"/>
        <label>1</label>
    </ligand>
</feature>
<proteinExistence type="inferred from homology"/>
<organism evidence="4 5">
    <name type="scientific">Moraxella cuniculi</name>
    <dbReference type="NCBI Taxonomy" id="34061"/>
    <lineage>
        <taxon>Bacteria</taxon>
        <taxon>Pseudomonadati</taxon>
        <taxon>Pseudomonadota</taxon>
        <taxon>Gammaproteobacteria</taxon>
        <taxon>Moraxellales</taxon>
        <taxon>Moraxellaceae</taxon>
        <taxon>Moraxella</taxon>
    </lineage>
</organism>
<keyword evidence="2 3" id="KW-0479">Metal-binding</keyword>
<dbReference type="Gene3D" id="3.40.1390.30">
    <property type="entry name" value="NIF3 (NGG1p interacting factor 3)-like"/>
    <property type="match status" value="2"/>
</dbReference>
<dbReference type="KEGG" id="mcun:NCTC10297_01542"/>
<dbReference type="PANTHER" id="PTHR13799">
    <property type="entry name" value="NGG1 INTERACTING FACTOR 3"/>
    <property type="match status" value="1"/>
</dbReference>